<comment type="caution">
    <text evidence="3">The sequence shown here is derived from an EMBL/GenBank/DDBJ whole genome shotgun (WGS) entry which is preliminary data.</text>
</comment>
<dbReference type="PANTHER" id="PTHR10644">
    <property type="entry name" value="DNA REPAIR/RNA PROCESSING CPSF FAMILY"/>
    <property type="match status" value="1"/>
</dbReference>
<sequence length="1339" mass="149160">MALQTNVFRNGEWVTQTVDLKTVLKGSTTTAAPTAPPLPTPPNCGILSRTVIESPISRWVLPALLRSAHHNDVAFVGDRYVSISELRKDGQLQEVIRKNDFGCRIRNACVIGNKYERFRVGAEEAGVDHIKSEDEDEDTHMADLASTYGNVGTPGLLPPHLLLLVLESGTFVFLFIRRDVHGRLEFVASPFHNPARRLGHHLGFHVAVDPRSRYVAVADAQNKFVVYELESMEAMSDQYMRQKSITPVKTHHPRAVQGTIFKMEFLYPRPEDQYHVILLILLVKGDKSKMVIYEWERGDDLGQVFAEEKRGHRIRPEHRMPLLVVPLTVRSSFLVVSEHAFGICKDPLQGPPDIENVYPFDPKDHPTTRYHHGVGVPLWTAWDRPVRRRGYYDTNDHIYLAREDGVIVYFEFNPSDVLAASMNVGNCNCNISSAFTTMYDAYSDFAIVAGDSGPGMVFQLKPRQRIVELGPIPNWACAVDFATTDGHSTWNPLIGNRSKSVVQWRERTLDHMAAPDNILCASGHEPQGSITELRYGLPANVIAYFETHPTKRAWVFRTNDGTWPLQMLMASPGTSDVLLVSADLSQAEMAEPSATQFDTASRTLAAFQAPEGTITQVSETCITVIDSDLSDKYSFTAFPITGGVVEHAAVRGNFVCISVFTDSRFEIHTFRTDGTSVSLAKTYTVDGEVTCLGLCCVDGQDYMVAGLWRCDSPCLAIYKVAKSEEPPTFIRLDTADEHGTDESQNDAMKTSSTVELITTVSVLSETAESTSLALGSRSGHLITVQLDGIAPFNRLICRERLGTVGVEVFPVDAPFLPGAILVCCNDTLLLLRGFAAKRPGQFATRHRIWVTDLKDPATASIPVISATSIPTDQSIGNRMPLLLLSGERISFTELYLQDGPVPRPLPVVGTPVKLLYSKILRCLVVATLVGDQPNIIFMDPETGEDLSYPVDKNGNPATFISGLGGHGDRILTVYEWLFTQEGMTFHYLIITTKAGRLLLVTPTKEDIRDSEGNRHKRIRFVTRYKMREPAPISSIVGENEGIVFCAGKTLHWDVLDATEKKLVRRKSYELNSPAVSLRMVNGKICALTLSDSLVVVDHKADHQNEEMKVIHVDQRTRKSNDFFDVGDSTDGSPAWPVTLLCGMNRDFSAVWTPWQQRDKELELVADGVLPASVRKLGRGHVRPEWIATGHTPRYGSIPSTVDGAEVLGLCLDGTVLHFSLLSMPAWRFLRLVQNLASRSSLLFPYSYELSLLDDEEFDAEAKETPRSMKHIDGDLLQRCVDQRALESLIAEDSNVDLLREYLDDLDDGRWTSSFQDTNNVTMYFDLAYDILDYYLTPVL</sequence>
<evidence type="ECO:0000313" key="3">
    <source>
        <dbReference type="EMBL" id="KAF6843103.1"/>
    </source>
</evidence>
<keyword evidence="4" id="KW-1185">Reference proteome</keyword>
<dbReference type="Proteomes" id="UP000639643">
    <property type="component" value="Unassembled WGS sequence"/>
</dbReference>
<dbReference type="EMBL" id="WIGM01000051">
    <property type="protein sequence ID" value="KAF6843103.1"/>
    <property type="molecule type" value="Genomic_DNA"/>
</dbReference>
<reference evidence="3" key="1">
    <citation type="journal article" date="2020" name="Phytopathology">
        <title>Genome Sequence Resources of Colletotrichum truncatum, C. plurivorum, C. musicola, and C. sojae: Four Species Pathogenic to Soybean (Glycine max).</title>
        <authorList>
            <person name="Rogerio F."/>
            <person name="Boufleur T.R."/>
            <person name="Ciampi-Guillardi M."/>
            <person name="Sukno S.A."/>
            <person name="Thon M.R."/>
            <person name="Massola Junior N.S."/>
            <person name="Baroncelli R."/>
        </authorList>
    </citation>
    <scope>NUCLEOTIDE SEQUENCE</scope>
    <source>
        <strain evidence="3">LFN0074</strain>
    </source>
</reference>
<evidence type="ECO:0000313" key="4">
    <source>
        <dbReference type="Proteomes" id="UP000639643"/>
    </source>
</evidence>
<name>A0A8H6U748_9PEZI</name>
<dbReference type="Gene3D" id="2.130.10.10">
    <property type="entry name" value="YVTN repeat-like/Quinoprotein amine dehydrogenase"/>
    <property type="match status" value="1"/>
</dbReference>
<dbReference type="InterPro" id="IPR018846">
    <property type="entry name" value="Beta-prop_RSE1/DDB1/CPSF1_1st"/>
</dbReference>
<dbReference type="Pfam" id="PF10433">
    <property type="entry name" value="Beta-prop_RSE1_1st"/>
    <property type="match status" value="1"/>
</dbReference>
<organism evidence="3 4">
    <name type="scientific">Colletotrichum musicola</name>
    <dbReference type="NCBI Taxonomy" id="2175873"/>
    <lineage>
        <taxon>Eukaryota</taxon>
        <taxon>Fungi</taxon>
        <taxon>Dikarya</taxon>
        <taxon>Ascomycota</taxon>
        <taxon>Pezizomycotina</taxon>
        <taxon>Sordariomycetes</taxon>
        <taxon>Hypocreomycetidae</taxon>
        <taxon>Glomerellales</taxon>
        <taxon>Glomerellaceae</taxon>
        <taxon>Colletotrichum</taxon>
        <taxon>Colletotrichum orchidearum species complex</taxon>
    </lineage>
</organism>
<gene>
    <name evidence="3" type="ORF">CMUS01_02450</name>
</gene>
<dbReference type="InterPro" id="IPR050358">
    <property type="entry name" value="RSE1/DDB1/CFT1"/>
</dbReference>
<feature type="domain" description="RSE1/DDB1/CPSF1 second beta-propeller" evidence="2">
    <location>
        <begin position="567"/>
        <end position="786"/>
    </location>
</feature>
<dbReference type="InterPro" id="IPR015943">
    <property type="entry name" value="WD40/YVTN_repeat-like_dom_sf"/>
</dbReference>
<evidence type="ECO:0000259" key="2">
    <source>
        <dbReference type="Pfam" id="PF23726"/>
    </source>
</evidence>
<feature type="domain" description="RSE1/DDB1/CPSF1 first beta-propeller" evidence="1">
    <location>
        <begin position="58"/>
        <end position="464"/>
    </location>
</feature>
<dbReference type="Pfam" id="PF23726">
    <property type="entry name" value="Beta-prop_RSE1_2nd"/>
    <property type="match status" value="1"/>
</dbReference>
<evidence type="ECO:0000259" key="1">
    <source>
        <dbReference type="Pfam" id="PF10433"/>
    </source>
</evidence>
<accession>A0A8H6U748</accession>
<proteinExistence type="predicted"/>
<dbReference type="InterPro" id="IPR058543">
    <property type="entry name" value="Beta-prop_RSE1/DDB1/CPSF1_2nd"/>
</dbReference>
<dbReference type="OrthoDB" id="20774at2759"/>
<protein>
    <submittedName>
        <fullName evidence="3">Thermotolerance protein</fullName>
    </submittedName>
</protein>